<evidence type="ECO:0000313" key="1">
    <source>
        <dbReference type="EMBL" id="KIH69475.1"/>
    </source>
</evidence>
<gene>
    <name evidence="1" type="ORF">ANCDUO_00184</name>
</gene>
<organism evidence="1 2">
    <name type="scientific">Ancylostoma duodenale</name>
    <dbReference type="NCBI Taxonomy" id="51022"/>
    <lineage>
        <taxon>Eukaryota</taxon>
        <taxon>Metazoa</taxon>
        <taxon>Ecdysozoa</taxon>
        <taxon>Nematoda</taxon>
        <taxon>Chromadorea</taxon>
        <taxon>Rhabditida</taxon>
        <taxon>Rhabditina</taxon>
        <taxon>Rhabditomorpha</taxon>
        <taxon>Strongyloidea</taxon>
        <taxon>Ancylostomatidae</taxon>
        <taxon>Ancylostomatinae</taxon>
        <taxon>Ancylostoma</taxon>
    </lineage>
</organism>
<dbReference type="AlphaFoldDB" id="A0A0C2H6I7"/>
<sequence>MRPGRPYIYDTKSAAKKMLDNPRMHSRSLAIHVGCPQSTALRILCKMDLCVLALGIFSVGTDGHALVIIVLTISADFFALSNPWLLLALSASFRSKFIKTTTVRGRHPVYNTYSS</sequence>
<accession>A0A0C2H6I7</accession>
<dbReference type="OrthoDB" id="5866624at2759"/>
<dbReference type="Pfam" id="PF10323">
    <property type="entry name" value="7TM_GPCR_Srv"/>
    <property type="match status" value="1"/>
</dbReference>
<protein>
    <submittedName>
        <fullName evidence="1">Uncharacterized protein</fullName>
    </submittedName>
</protein>
<proteinExistence type="predicted"/>
<dbReference type="Proteomes" id="UP000054047">
    <property type="component" value="Unassembled WGS sequence"/>
</dbReference>
<evidence type="ECO:0000313" key="2">
    <source>
        <dbReference type="Proteomes" id="UP000054047"/>
    </source>
</evidence>
<name>A0A0C2H6I7_9BILA</name>
<dbReference type="EMBL" id="KN726150">
    <property type="protein sequence ID" value="KIH69475.1"/>
    <property type="molecule type" value="Genomic_DNA"/>
</dbReference>
<dbReference type="InterPro" id="IPR019426">
    <property type="entry name" value="7TM_GPCR_serpentine_rcpt_Srv"/>
</dbReference>
<reference evidence="1 2" key="1">
    <citation type="submission" date="2013-12" db="EMBL/GenBank/DDBJ databases">
        <title>Draft genome of the parsitic nematode Ancylostoma duodenale.</title>
        <authorList>
            <person name="Mitreva M."/>
        </authorList>
    </citation>
    <scope>NUCLEOTIDE SEQUENCE [LARGE SCALE GENOMIC DNA]</scope>
    <source>
        <strain evidence="1 2">Zhejiang</strain>
    </source>
</reference>
<keyword evidence="2" id="KW-1185">Reference proteome</keyword>